<evidence type="ECO:0000313" key="3">
    <source>
        <dbReference type="Proteomes" id="UP000001194"/>
    </source>
</evidence>
<feature type="compositionally biased region" description="Polar residues" evidence="1">
    <location>
        <begin position="41"/>
        <end position="52"/>
    </location>
</feature>
<accession>B0E3C7</accession>
<dbReference type="Proteomes" id="UP000001194">
    <property type="component" value="Unassembled WGS sequence"/>
</dbReference>
<dbReference type="InParanoid" id="B0E3C7"/>
<protein>
    <submittedName>
        <fullName evidence="2">Predicted protein</fullName>
    </submittedName>
</protein>
<reference evidence="2 3" key="1">
    <citation type="journal article" date="2008" name="Nature">
        <title>The genome of Laccaria bicolor provides insights into mycorrhizal symbiosis.</title>
        <authorList>
            <person name="Martin F."/>
            <person name="Aerts A."/>
            <person name="Ahren D."/>
            <person name="Brun A."/>
            <person name="Danchin E.G.J."/>
            <person name="Duchaussoy F."/>
            <person name="Gibon J."/>
            <person name="Kohler A."/>
            <person name="Lindquist E."/>
            <person name="Pereda V."/>
            <person name="Salamov A."/>
            <person name="Shapiro H.J."/>
            <person name="Wuyts J."/>
            <person name="Blaudez D."/>
            <person name="Buee M."/>
            <person name="Brokstein P."/>
            <person name="Canbaeck B."/>
            <person name="Cohen D."/>
            <person name="Courty P.E."/>
            <person name="Coutinho P.M."/>
            <person name="Delaruelle C."/>
            <person name="Detter J.C."/>
            <person name="Deveau A."/>
            <person name="DiFazio S."/>
            <person name="Duplessis S."/>
            <person name="Fraissinet-Tachet L."/>
            <person name="Lucic E."/>
            <person name="Frey-Klett P."/>
            <person name="Fourrey C."/>
            <person name="Feussner I."/>
            <person name="Gay G."/>
            <person name="Grimwood J."/>
            <person name="Hoegger P.J."/>
            <person name="Jain P."/>
            <person name="Kilaru S."/>
            <person name="Labbe J."/>
            <person name="Lin Y.C."/>
            <person name="Legue V."/>
            <person name="Le Tacon F."/>
            <person name="Marmeisse R."/>
            <person name="Melayah D."/>
            <person name="Montanini B."/>
            <person name="Muratet M."/>
            <person name="Nehls U."/>
            <person name="Niculita-Hirzel H."/>
            <person name="Oudot-Le Secq M.P."/>
            <person name="Peter M."/>
            <person name="Quesneville H."/>
            <person name="Rajashekar B."/>
            <person name="Reich M."/>
            <person name="Rouhier N."/>
            <person name="Schmutz J."/>
            <person name="Yin T."/>
            <person name="Chalot M."/>
            <person name="Henrissat B."/>
            <person name="Kuees U."/>
            <person name="Lucas S."/>
            <person name="Van de Peer Y."/>
            <person name="Podila G.K."/>
            <person name="Polle A."/>
            <person name="Pukkila P.J."/>
            <person name="Richardson P.M."/>
            <person name="Rouze P."/>
            <person name="Sanders I.R."/>
            <person name="Stajich J.E."/>
            <person name="Tunlid A."/>
            <person name="Tuskan G."/>
            <person name="Grigoriev I.V."/>
        </authorList>
    </citation>
    <scope>NUCLEOTIDE SEQUENCE [LARGE SCALE GENOMIC DNA]</scope>
    <source>
        <strain evidence="3">S238N-H82 / ATCC MYA-4686</strain>
    </source>
</reference>
<organism evidence="3">
    <name type="scientific">Laccaria bicolor (strain S238N-H82 / ATCC MYA-4686)</name>
    <name type="common">Bicoloured deceiver</name>
    <name type="synonym">Laccaria laccata var. bicolor</name>
    <dbReference type="NCBI Taxonomy" id="486041"/>
    <lineage>
        <taxon>Eukaryota</taxon>
        <taxon>Fungi</taxon>
        <taxon>Dikarya</taxon>
        <taxon>Basidiomycota</taxon>
        <taxon>Agaricomycotina</taxon>
        <taxon>Agaricomycetes</taxon>
        <taxon>Agaricomycetidae</taxon>
        <taxon>Agaricales</taxon>
        <taxon>Agaricineae</taxon>
        <taxon>Hydnangiaceae</taxon>
        <taxon>Laccaria</taxon>
    </lineage>
</organism>
<feature type="region of interest" description="Disordered" evidence="1">
    <location>
        <begin position="1"/>
        <end position="25"/>
    </location>
</feature>
<evidence type="ECO:0000313" key="2">
    <source>
        <dbReference type="EMBL" id="EDQ98650.1"/>
    </source>
</evidence>
<dbReference type="HOGENOM" id="CLU_2850116_0_0_1"/>
<keyword evidence="3" id="KW-1185">Reference proteome</keyword>
<name>B0E3C7_LACBS</name>
<dbReference type="RefSeq" id="XP_001890697.1">
    <property type="nucleotide sequence ID" value="XM_001890662.1"/>
</dbReference>
<proteinExistence type="predicted"/>
<sequence>MSRLYFKLGEAGQQGGRYAPGNGDEDGIDYVQVVHLLAEHTTASPRELSSSDMGHHTKNSIPPSE</sequence>
<dbReference type="GeneID" id="6086350"/>
<dbReference type="EMBL" id="DS547225">
    <property type="protein sequence ID" value="EDQ98650.1"/>
    <property type="molecule type" value="Genomic_DNA"/>
</dbReference>
<gene>
    <name evidence="2" type="ORF">LACBIDRAFT_298361</name>
</gene>
<feature type="region of interest" description="Disordered" evidence="1">
    <location>
        <begin position="41"/>
        <end position="65"/>
    </location>
</feature>
<dbReference type="KEGG" id="lbc:LACBIDRAFT_298361"/>
<evidence type="ECO:0000256" key="1">
    <source>
        <dbReference type="SAM" id="MobiDB-lite"/>
    </source>
</evidence>
<dbReference type="AlphaFoldDB" id="B0E3C7"/>